<proteinExistence type="evidence at transcript level"/>
<dbReference type="EMBL" id="IACT01007194">
    <property type="protein sequence ID" value="LAC26313.1"/>
    <property type="molecule type" value="mRNA"/>
</dbReference>
<feature type="chain" id="PRO_5025523753" evidence="1">
    <location>
        <begin position="25"/>
        <end position="322"/>
    </location>
</feature>
<dbReference type="AlphaFoldDB" id="A0A6A7G8D6"/>
<dbReference type="InterPro" id="IPR025714">
    <property type="entry name" value="Methyltranfer_dom"/>
</dbReference>
<keyword evidence="3" id="KW-0808">Transferase</keyword>
<keyword evidence="1" id="KW-0732">Signal</keyword>
<dbReference type="Pfam" id="PF13383">
    <property type="entry name" value="Methyltransf_22"/>
    <property type="match status" value="1"/>
</dbReference>
<feature type="signal peptide" evidence="1">
    <location>
        <begin position="1"/>
        <end position="24"/>
    </location>
</feature>
<reference evidence="3" key="1">
    <citation type="submission" date="2017-11" db="EMBL/GenBank/DDBJ databases">
        <title>The sensing device of the deep-sea amphipod.</title>
        <authorList>
            <person name="Kobayashi H."/>
            <person name="Nagahama T."/>
            <person name="Arai W."/>
            <person name="Sasagawa Y."/>
            <person name="Umeda M."/>
            <person name="Hayashi T."/>
            <person name="Nikaido I."/>
            <person name="Watanabe H."/>
            <person name="Oguri K."/>
            <person name="Kitazato H."/>
            <person name="Fujioka K."/>
            <person name="Kido Y."/>
            <person name="Takami H."/>
        </authorList>
    </citation>
    <scope>NUCLEOTIDE SEQUENCE</scope>
    <source>
        <tissue evidence="3">Whole body</tissue>
    </source>
</reference>
<keyword evidence="3" id="KW-0489">Methyltransferase</keyword>
<name>A0A6A7G8D6_9CRUS</name>
<feature type="domain" description="Methyltransferase" evidence="2">
    <location>
        <begin position="38"/>
        <end position="253"/>
    </location>
</feature>
<organism evidence="3">
    <name type="scientific">Hirondellea gigas</name>
    <dbReference type="NCBI Taxonomy" id="1518452"/>
    <lineage>
        <taxon>Eukaryota</taxon>
        <taxon>Metazoa</taxon>
        <taxon>Ecdysozoa</taxon>
        <taxon>Arthropoda</taxon>
        <taxon>Crustacea</taxon>
        <taxon>Multicrustacea</taxon>
        <taxon>Malacostraca</taxon>
        <taxon>Eumalacostraca</taxon>
        <taxon>Peracarida</taxon>
        <taxon>Amphipoda</taxon>
        <taxon>Amphilochidea</taxon>
        <taxon>Lysianassida</taxon>
        <taxon>Lysianassidira</taxon>
        <taxon>Lysianassoidea</taxon>
        <taxon>Lysianassidae</taxon>
        <taxon>Hirondellea</taxon>
    </lineage>
</organism>
<evidence type="ECO:0000313" key="3">
    <source>
        <dbReference type="EMBL" id="LAC26313.1"/>
    </source>
</evidence>
<dbReference type="PANTHER" id="PTHR32026">
    <property type="entry name" value="METHYLTRANSFERASE-LIKE PROTEIN 24"/>
    <property type="match status" value="1"/>
</dbReference>
<evidence type="ECO:0000256" key="1">
    <source>
        <dbReference type="SAM" id="SignalP"/>
    </source>
</evidence>
<dbReference type="GO" id="GO:0008168">
    <property type="term" value="F:methyltransferase activity"/>
    <property type="evidence" value="ECO:0007669"/>
    <property type="project" value="UniProtKB-KW"/>
</dbReference>
<evidence type="ECO:0000259" key="2">
    <source>
        <dbReference type="Pfam" id="PF13383"/>
    </source>
</evidence>
<protein>
    <submittedName>
        <fullName evidence="3">Methyltransferase-like protein 24 isoform X2</fullName>
    </submittedName>
</protein>
<accession>A0A6A7G8D6</accession>
<dbReference type="InterPro" id="IPR026913">
    <property type="entry name" value="METTL24"/>
</dbReference>
<dbReference type="GO" id="GO:0032259">
    <property type="term" value="P:methylation"/>
    <property type="evidence" value="ECO:0007669"/>
    <property type="project" value="UniProtKB-KW"/>
</dbReference>
<dbReference type="PANTHER" id="PTHR32026:SF10">
    <property type="entry name" value="METHYLTRANSFERASE-LIKE PROTEIN 24-RELATED"/>
    <property type="match status" value="1"/>
</dbReference>
<sequence length="322" mass="37273">MMGRIRKKPAAVVVLMFVLMCALMDHPQFKHFSPVSLGFYDSSNGSSHVAWSNRTTQNYYSNIRKGDVAWLKNPEDFFHRLEREAAQTLCRRLVEVGGESCNFMTDGAKLVCFDPDVILDRHKCVVYSFGVNLDISFDNEMDQYGCEVYMMDPTVPAGHHENLTGKKKFFRVGLAHTNMILPMYLTNYFGWKGTINATVLTYDSVQVFIDHYGPVHYLKMDIEGAEWKSLEYMMDHNQLRGIQQIAVEIHDSEFYEMTLDNAVSHLRRRWLLLERLEDHGFLRVKYDVNYSRTAAYRIPGTNSSVQTCGELLLVRRQRGHII</sequence>